<reference evidence="14" key="1">
    <citation type="submission" date="2017-09" db="EMBL/GenBank/DDBJ databases">
        <title>FDA dAtabase for Regulatory Grade micrObial Sequences (FDA-ARGOS): Supporting development and validation of Infectious Disease Dx tests.</title>
        <authorList>
            <person name="Minogue T."/>
            <person name="Wolcott M."/>
            <person name="Wasieloski L."/>
            <person name="Aguilar W."/>
            <person name="Moore D."/>
            <person name="Tallon L."/>
            <person name="Sadzewicz L."/>
            <person name="Ott S."/>
            <person name="Zhao X."/>
            <person name="Nagaraj S."/>
            <person name="Vavikolanu K."/>
            <person name="Aluvathingal J."/>
            <person name="Nadendla S."/>
            <person name="Sichtig H."/>
        </authorList>
    </citation>
    <scope>NUCLEOTIDE SEQUENCE [LARGE SCALE GENOMIC DNA]</scope>
    <source>
        <strain evidence="14">FDAARGOS_390</strain>
    </source>
</reference>
<name>A0A2A7SE75_BURGA</name>
<evidence type="ECO:0000256" key="3">
    <source>
        <dbReference type="ARBA" id="ARBA00013014"/>
    </source>
</evidence>
<comment type="caution">
    <text evidence="13">The sequence shown here is derived from an EMBL/GenBank/DDBJ whole genome shotgun (WGS) entry which is preliminary data.</text>
</comment>
<dbReference type="InterPro" id="IPR013328">
    <property type="entry name" value="6PGD_dom2"/>
</dbReference>
<dbReference type="UniPathway" id="UPA00028">
    <property type="reaction ID" value="UER00004"/>
</dbReference>
<keyword evidence="6 10" id="KW-0521">NADP</keyword>
<comment type="similarity">
    <text evidence="2 10">Belongs to the ketopantoate reductase family.</text>
</comment>
<evidence type="ECO:0000256" key="2">
    <source>
        <dbReference type="ARBA" id="ARBA00007870"/>
    </source>
</evidence>
<dbReference type="SUPFAM" id="SSF51735">
    <property type="entry name" value="NAD(P)-binding Rossmann-fold domains"/>
    <property type="match status" value="1"/>
</dbReference>
<comment type="function">
    <text evidence="10">Catalyzes the NADPH-dependent reduction of ketopantoate into pantoic acid.</text>
</comment>
<dbReference type="GO" id="GO:0008677">
    <property type="term" value="F:2-dehydropantoate 2-reductase activity"/>
    <property type="evidence" value="ECO:0007669"/>
    <property type="project" value="UniProtKB-EC"/>
</dbReference>
<dbReference type="Pfam" id="PF02558">
    <property type="entry name" value="ApbA"/>
    <property type="match status" value="1"/>
</dbReference>
<comment type="pathway">
    <text evidence="1 10">Cofactor biosynthesis; (R)-pantothenate biosynthesis; (R)-pantoate from 3-methyl-2-oxobutanoate: step 2/2.</text>
</comment>
<dbReference type="NCBIfam" id="TIGR00745">
    <property type="entry name" value="apbA_panE"/>
    <property type="match status" value="1"/>
</dbReference>
<dbReference type="InterPro" id="IPR013332">
    <property type="entry name" value="KPR_N"/>
</dbReference>
<organism evidence="13 14">
    <name type="scientific">Burkholderia gladioli</name>
    <name type="common">Pseudomonas marginata</name>
    <name type="synonym">Phytomonas marginata</name>
    <dbReference type="NCBI Taxonomy" id="28095"/>
    <lineage>
        <taxon>Bacteria</taxon>
        <taxon>Pseudomonadati</taxon>
        <taxon>Pseudomonadota</taxon>
        <taxon>Betaproteobacteria</taxon>
        <taxon>Burkholderiales</taxon>
        <taxon>Burkholderiaceae</taxon>
        <taxon>Burkholderia</taxon>
    </lineage>
</organism>
<evidence type="ECO:0000313" key="14">
    <source>
        <dbReference type="Proteomes" id="UP000220629"/>
    </source>
</evidence>
<evidence type="ECO:0000259" key="12">
    <source>
        <dbReference type="Pfam" id="PF08546"/>
    </source>
</evidence>
<dbReference type="InterPro" id="IPR013752">
    <property type="entry name" value="KPA_reductase"/>
</dbReference>
<keyword evidence="7 10" id="KW-0560">Oxidoreductase</keyword>
<dbReference type="InterPro" id="IPR050838">
    <property type="entry name" value="Ketopantoate_reductase"/>
</dbReference>
<dbReference type="Gene3D" id="1.10.1040.10">
    <property type="entry name" value="N-(1-d-carboxylethyl)-l-norvaline Dehydrogenase, domain 2"/>
    <property type="match status" value="1"/>
</dbReference>
<dbReference type="GO" id="GO:0005737">
    <property type="term" value="C:cytoplasm"/>
    <property type="evidence" value="ECO:0007669"/>
    <property type="project" value="TreeGrafter"/>
</dbReference>
<dbReference type="InterPro" id="IPR008927">
    <property type="entry name" value="6-PGluconate_DH-like_C_sf"/>
</dbReference>
<keyword evidence="5 10" id="KW-0566">Pantothenate biosynthesis</keyword>
<evidence type="ECO:0000256" key="1">
    <source>
        <dbReference type="ARBA" id="ARBA00004994"/>
    </source>
</evidence>
<sequence length="312" mass="32169">MKVVVMGAGAVGCFYGGMLARAGQDVVLIGRARHVEAIGAQGLRFESAHFDERVPVRASTDPAVAAEADLVLVCVKSDDTVEAAAALRPHLKREAVVVSLQNGIDNAATLEAALGRPAIAAAVYVACEMADAGHLRHHGRGDLIIGTAAGSGAVARCFEQAGVPTLVSADVAAALWDKLVLNCSYNAISALVQLPFGAVSALPAAEQAMRDVLAECLAVARAEGVRMDLDAGSQYARIRRTIPGGQYSSMAQDFARGRATEIAHLNGAIVRRGAALGVATPVNQMLVALIGLVETRMGGEREAAGTREAVAA</sequence>
<evidence type="ECO:0000256" key="7">
    <source>
        <dbReference type="ARBA" id="ARBA00023002"/>
    </source>
</evidence>
<dbReference type="InterPro" id="IPR036291">
    <property type="entry name" value="NAD(P)-bd_dom_sf"/>
</dbReference>
<dbReference type="FunFam" id="1.10.1040.10:FF:000017">
    <property type="entry name" value="2-dehydropantoate 2-reductase"/>
    <property type="match status" value="1"/>
</dbReference>
<dbReference type="RefSeq" id="WP_098151643.1">
    <property type="nucleotide sequence ID" value="NZ_CP065596.1"/>
</dbReference>
<dbReference type="EMBL" id="PDDY01000001">
    <property type="protein sequence ID" value="PEH41585.1"/>
    <property type="molecule type" value="Genomic_DNA"/>
</dbReference>
<evidence type="ECO:0000313" key="13">
    <source>
        <dbReference type="EMBL" id="PEH41585.1"/>
    </source>
</evidence>
<dbReference type="PANTHER" id="PTHR43765">
    <property type="entry name" value="2-DEHYDROPANTOATE 2-REDUCTASE-RELATED"/>
    <property type="match status" value="1"/>
</dbReference>
<feature type="domain" description="Ketopantoate reductase N-terminal" evidence="11">
    <location>
        <begin position="3"/>
        <end position="149"/>
    </location>
</feature>
<dbReference type="EC" id="1.1.1.169" evidence="3 10"/>
<dbReference type="GO" id="GO:0050661">
    <property type="term" value="F:NADP binding"/>
    <property type="evidence" value="ECO:0007669"/>
    <property type="project" value="TreeGrafter"/>
</dbReference>
<dbReference type="InterPro" id="IPR003710">
    <property type="entry name" value="ApbA"/>
</dbReference>
<feature type="domain" description="Ketopantoate reductase C-terminal" evidence="12">
    <location>
        <begin position="170"/>
        <end position="293"/>
    </location>
</feature>
<proteinExistence type="inferred from homology"/>
<protein>
    <recommendedName>
        <fullName evidence="4 10">2-dehydropantoate 2-reductase</fullName>
        <ecNumber evidence="3 10">1.1.1.169</ecNumber>
    </recommendedName>
    <alternativeName>
        <fullName evidence="8 10">Ketopantoate reductase</fullName>
    </alternativeName>
</protein>
<gene>
    <name evidence="13" type="ORF">CRM94_05135</name>
</gene>
<dbReference type="GO" id="GO:0015940">
    <property type="term" value="P:pantothenate biosynthetic process"/>
    <property type="evidence" value="ECO:0007669"/>
    <property type="project" value="UniProtKB-UniPathway"/>
</dbReference>
<evidence type="ECO:0000256" key="6">
    <source>
        <dbReference type="ARBA" id="ARBA00022857"/>
    </source>
</evidence>
<accession>A0A2A7SE75</accession>
<evidence type="ECO:0000256" key="9">
    <source>
        <dbReference type="ARBA" id="ARBA00048793"/>
    </source>
</evidence>
<comment type="catalytic activity">
    <reaction evidence="9 10">
        <text>(R)-pantoate + NADP(+) = 2-dehydropantoate + NADPH + H(+)</text>
        <dbReference type="Rhea" id="RHEA:16233"/>
        <dbReference type="ChEBI" id="CHEBI:11561"/>
        <dbReference type="ChEBI" id="CHEBI:15378"/>
        <dbReference type="ChEBI" id="CHEBI:15980"/>
        <dbReference type="ChEBI" id="CHEBI:57783"/>
        <dbReference type="ChEBI" id="CHEBI:58349"/>
        <dbReference type="EC" id="1.1.1.169"/>
    </reaction>
</comment>
<evidence type="ECO:0000256" key="5">
    <source>
        <dbReference type="ARBA" id="ARBA00022655"/>
    </source>
</evidence>
<evidence type="ECO:0000256" key="8">
    <source>
        <dbReference type="ARBA" id="ARBA00032024"/>
    </source>
</evidence>
<dbReference type="Pfam" id="PF08546">
    <property type="entry name" value="ApbA_C"/>
    <property type="match status" value="1"/>
</dbReference>
<evidence type="ECO:0000259" key="11">
    <source>
        <dbReference type="Pfam" id="PF02558"/>
    </source>
</evidence>
<dbReference type="Gene3D" id="3.40.50.720">
    <property type="entry name" value="NAD(P)-binding Rossmann-like Domain"/>
    <property type="match status" value="1"/>
</dbReference>
<dbReference type="SUPFAM" id="SSF48179">
    <property type="entry name" value="6-phosphogluconate dehydrogenase C-terminal domain-like"/>
    <property type="match status" value="1"/>
</dbReference>
<dbReference type="AlphaFoldDB" id="A0A2A7SE75"/>
<evidence type="ECO:0000256" key="10">
    <source>
        <dbReference type="RuleBase" id="RU362068"/>
    </source>
</evidence>
<dbReference type="PANTHER" id="PTHR43765:SF2">
    <property type="entry name" value="2-DEHYDROPANTOATE 2-REDUCTASE"/>
    <property type="match status" value="1"/>
</dbReference>
<dbReference type="Proteomes" id="UP000220629">
    <property type="component" value="Unassembled WGS sequence"/>
</dbReference>
<evidence type="ECO:0000256" key="4">
    <source>
        <dbReference type="ARBA" id="ARBA00019465"/>
    </source>
</evidence>